<evidence type="ECO:0000313" key="1">
    <source>
        <dbReference type="EMBL" id="NYT36646.1"/>
    </source>
</evidence>
<sequence>MTCLYTNTDWRDVLYNCVRRTKGGVNAAAIFLSQRRGIAIHPESLRRKLRGLIGESMDVEMARLLAEWME</sequence>
<dbReference type="OrthoDB" id="6039230at2"/>
<organism evidence="1 2">
    <name type="scientific">Allopusillimonas soli</name>
    <dbReference type="NCBI Taxonomy" id="659016"/>
    <lineage>
        <taxon>Bacteria</taxon>
        <taxon>Pseudomonadati</taxon>
        <taxon>Pseudomonadota</taxon>
        <taxon>Betaproteobacteria</taxon>
        <taxon>Burkholderiales</taxon>
        <taxon>Alcaligenaceae</taxon>
        <taxon>Allopusillimonas</taxon>
    </lineage>
</organism>
<comment type="caution">
    <text evidence="1">The sequence shown here is derived from an EMBL/GenBank/DDBJ whole genome shotgun (WGS) entry which is preliminary data.</text>
</comment>
<evidence type="ECO:0000313" key="2">
    <source>
        <dbReference type="Proteomes" id="UP000580517"/>
    </source>
</evidence>
<dbReference type="AlphaFoldDB" id="A0A853FF53"/>
<protein>
    <submittedName>
        <fullName evidence="1">Uncharacterized protein</fullName>
    </submittedName>
</protein>
<dbReference type="Proteomes" id="UP000580517">
    <property type="component" value="Unassembled WGS sequence"/>
</dbReference>
<dbReference type="EMBL" id="JACCEW010000002">
    <property type="protein sequence ID" value="NYT36646.1"/>
    <property type="molecule type" value="Genomic_DNA"/>
</dbReference>
<keyword evidence="2" id="KW-1185">Reference proteome</keyword>
<name>A0A853FF53_9BURK</name>
<reference evidence="1 2" key="1">
    <citation type="submission" date="2020-07" db="EMBL/GenBank/DDBJ databases">
        <title>Taxonomic revisions and descriptions of new bacterial species based on genomic comparisons in the high-G+C-content subgroup of the family Alcaligenaceae.</title>
        <authorList>
            <person name="Szabo A."/>
            <person name="Felfoldi T."/>
        </authorList>
    </citation>
    <scope>NUCLEOTIDE SEQUENCE [LARGE SCALE GENOMIC DNA]</scope>
    <source>
        <strain evidence="1 2">DSM 25264</strain>
    </source>
</reference>
<dbReference type="RefSeq" id="WP_129968600.1">
    <property type="nucleotide sequence ID" value="NZ_JACCEW010000002.1"/>
</dbReference>
<gene>
    <name evidence="1" type="ORF">H0A68_07155</name>
</gene>
<accession>A0A853FF53</accession>
<proteinExistence type="predicted"/>